<protein>
    <recommendedName>
        <fullName evidence="5">Cation/H+ exchanger transmembrane domain-containing protein</fullName>
    </recommendedName>
</protein>
<proteinExistence type="predicted"/>
<feature type="non-terminal residue" evidence="6">
    <location>
        <position position="1"/>
    </location>
</feature>
<reference evidence="6" key="1">
    <citation type="journal article" date="2019" name="Sci. Rep.">
        <title>Draft genome of Tanacetum cinerariifolium, the natural source of mosquito coil.</title>
        <authorList>
            <person name="Yamashiro T."/>
            <person name="Shiraishi A."/>
            <person name="Satake H."/>
            <person name="Nakayama K."/>
        </authorList>
    </citation>
    <scope>NUCLEOTIDE SEQUENCE</scope>
</reference>
<evidence type="ECO:0000256" key="3">
    <source>
        <dbReference type="ARBA" id="ARBA00022989"/>
    </source>
</evidence>
<dbReference type="Pfam" id="PF00999">
    <property type="entry name" value="Na_H_Exchanger"/>
    <property type="match status" value="1"/>
</dbReference>
<sequence>PLEDSLSYFAGAGWPRAEFSAGLAPGGIVSPPDAVAAASVMKGMNLPRRVLAILEGESLVNDASGLIVIQFATAAVVSGSFALGQASLGLSRRVFGRGPAAGLRHVEHPRVRVQRGRVHAHRPGAA</sequence>
<keyword evidence="3" id="KW-1133">Transmembrane helix</keyword>
<dbReference type="InterPro" id="IPR006153">
    <property type="entry name" value="Cation/H_exchanger_TM"/>
</dbReference>
<keyword evidence="2" id="KW-0812">Transmembrane</keyword>
<comment type="subcellular location">
    <subcellularLocation>
        <location evidence="1">Membrane</location>
        <topology evidence="1">Multi-pass membrane protein</topology>
    </subcellularLocation>
</comment>
<dbReference type="GO" id="GO:1902600">
    <property type="term" value="P:proton transmembrane transport"/>
    <property type="evidence" value="ECO:0007669"/>
    <property type="project" value="InterPro"/>
</dbReference>
<gene>
    <name evidence="6" type="ORF">Tci_859987</name>
</gene>
<dbReference type="GO" id="GO:0016020">
    <property type="term" value="C:membrane"/>
    <property type="evidence" value="ECO:0007669"/>
    <property type="project" value="UniProtKB-SubCell"/>
</dbReference>
<evidence type="ECO:0000256" key="1">
    <source>
        <dbReference type="ARBA" id="ARBA00004141"/>
    </source>
</evidence>
<accession>A0A699RSP3</accession>
<dbReference type="AlphaFoldDB" id="A0A699RSP3"/>
<dbReference type="GO" id="GO:0015297">
    <property type="term" value="F:antiporter activity"/>
    <property type="evidence" value="ECO:0007669"/>
    <property type="project" value="InterPro"/>
</dbReference>
<feature type="domain" description="Cation/H+ exchanger transmembrane" evidence="5">
    <location>
        <begin position="7"/>
        <end position="88"/>
    </location>
</feature>
<evidence type="ECO:0000256" key="2">
    <source>
        <dbReference type="ARBA" id="ARBA00022692"/>
    </source>
</evidence>
<comment type="caution">
    <text evidence="6">The sequence shown here is derived from an EMBL/GenBank/DDBJ whole genome shotgun (WGS) entry which is preliminary data.</text>
</comment>
<organism evidence="6">
    <name type="scientific">Tanacetum cinerariifolium</name>
    <name type="common">Dalmatian daisy</name>
    <name type="synonym">Chrysanthemum cinerariifolium</name>
    <dbReference type="NCBI Taxonomy" id="118510"/>
    <lineage>
        <taxon>Eukaryota</taxon>
        <taxon>Viridiplantae</taxon>
        <taxon>Streptophyta</taxon>
        <taxon>Embryophyta</taxon>
        <taxon>Tracheophyta</taxon>
        <taxon>Spermatophyta</taxon>
        <taxon>Magnoliopsida</taxon>
        <taxon>eudicotyledons</taxon>
        <taxon>Gunneridae</taxon>
        <taxon>Pentapetalae</taxon>
        <taxon>asterids</taxon>
        <taxon>campanulids</taxon>
        <taxon>Asterales</taxon>
        <taxon>Asteraceae</taxon>
        <taxon>Asteroideae</taxon>
        <taxon>Anthemideae</taxon>
        <taxon>Anthemidinae</taxon>
        <taxon>Tanacetum</taxon>
    </lineage>
</organism>
<evidence type="ECO:0000259" key="5">
    <source>
        <dbReference type="Pfam" id="PF00999"/>
    </source>
</evidence>
<dbReference type="EMBL" id="BKCJ011113415">
    <property type="protein sequence ID" value="GFC88017.1"/>
    <property type="molecule type" value="Genomic_DNA"/>
</dbReference>
<evidence type="ECO:0000256" key="4">
    <source>
        <dbReference type="ARBA" id="ARBA00023136"/>
    </source>
</evidence>
<evidence type="ECO:0000313" key="6">
    <source>
        <dbReference type="EMBL" id="GFC88017.1"/>
    </source>
</evidence>
<dbReference type="Gene3D" id="6.10.140.1330">
    <property type="match status" value="1"/>
</dbReference>
<name>A0A699RSP3_TANCI</name>
<keyword evidence="4" id="KW-0472">Membrane</keyword>